<dbReference type="InterPro" id="IPR017744">
    <property type="entry name" value="BcsG"/>
</dbReference>
<keyword evidence="1" id="KW-1133">Transmembrane helix</keyword>
<gene>
    <name evidence="2" type="ORF">SAMN05446927_0475</name>
</gene>
<dbReference type="EMBL" id="OCSU01000001">
    <property type="protein sequence ID" value="SOE51463.1"/>
    <property type="molecule type" value="Genomic_DNA"/>
</dbReference>
<feature type="transmembrane region" description="Helical" evidence="1">
    <location>
        <begin position="20"/>
        <end position="40"/>
    </location>
</feature>
<keyword evidence="3" id="KW-1185">Reference proteome</keyword>
<dbReference type="Gene3D" id="3.40.720.10">
    <property type="entry name" value="Alkaline Phosphatase, subunit A"/>
    <property type="match status" value="1"/>
</dbReference>
<sequence length="527" mass="57195">MTFWNLYFILKLYLWSTGHLMPIWAANIAFALALGATSFWRTRLARTGRFLVALGIALPLMYREANVPPFARLVNELGAMMHFSAGYWLELAERFVPPALLLAGVGAVVVYLVVNRWVRVSTFVIAALITAPVYDLSRAIQMPGNAASPAALSTTALSQPKRAGSLPDQVVAAGHDSELATFRSEESKRRVSFGHLTGNADAQFDIIVLHVCSLSWNDLDVAKARTHPMLSHFDFVFTNFSTAASYSGPAAVRILRAACGQEPHQKLYERTDADCYILSALARAGYMPQVLLNHDGHFGDFAQTVAKNSGATNVPFLPNGGAPIQMRSFDDSPIREDYGALAGWYAQRTQIQGPVVLYYNTISLHDGNRLPGVTGTSLETYPRRVQKLMTDFDRFADLVASSGRRAAIVFVPEHGAALAGDNDQIAGLREVPTPHIVHAPVGIRLIGFGGTHPPAAVITQPSSFLALAQLLANLVARSPFQAGVTLGDYATNLPSTRMVGENEQTLTMGTADGFSVRTPDGVWVDER</sequence>
<keyword evidence="1" id="KW-0812">Transmembrane</keyword>
<proteinExistence type="predicted"/>
<organism evidence="2 3">
    <name type="scientific">Caballeronia arationis</name>
    <dbReference type="NCBI Taxonomy" id="1777142"/>
    <lineage>
        <taxon>Bacteria</taxon>
        <taxon>Pseudomonadati</taxon>
        <taxon>Pseudomonadota</taxon>
        <taxon>Betaproteobacteria</taxon>
        <taxon>Burkholderiales</taxon>
        <taxon>Burkholderiaceae</taxon>
        <taxon>Caballeronia</taxon>
    </lineage>
</organism>
<dbReference type="NCBIfam" id="TIGR03368">
    <property type="entry name" value="cellulose_yhjU"/>
    <property type="match status" value="1"/>
</dbReference>
<dbReference type="Pfam" id="PF11658">
    <property type="entry name" value="CBP_BcsG"/>
    <property type="match status" value="1"/>
</dbReference>
<comment type="caution">
    <text evidence="2">The sequence shown here is derived from an EMBL/GenBank/DDBJ whole genome shotgun (WGS) entry which is preliminary data.</text>
</comment>
<evidence type="ECO:0000256" key="1">
    <source>
        <dbReference type="SAM" id="Phobius"/>
    </source>
</evidence>
<evidence type="ECO:0000313" key="2">
    <source>
        <dbReference type="EMBL" id="SOE51463.1"/>
    </source>
</evidence>
<name>A0A7Z7N096_9BURK</name>
<dbReference type="Proteomes" id="UP000219522">
    <property type="component" value="Unassembled WGS sequence"/>
</dbReference>
<dbReference type="InterPro" id="IPR017850">
    <property type="entry name" value="Alkaline_phosphatase_core_sf"/>
</dbReference>
<dbReference type="RefSeq" id="WP_062640165.1">
    <property type="nucleotide sequence ID" value="NZ_FCOG02000076.1"/>
</dbReference>
<dbReference type="OrthoDB" id="6965261at2"/>
<keyword evidence="1" id="KW-0472">Membrane</keyword>
<protein>
    <submittedName>
        <fullName evidence="2">Cellulose synthase operon protein YhjU</fullName>
    </submittedName>
</protein>
<reference evidence="2 3" key="1">
    <citation type="submission" date="2017-09" db="EMBL/GenBank/DDBJ databases">
        <authorList>
            <person name="Varghese N."/>
            <person name="Submissions S."/>
        </authorList>
    </citation>
    <scope>NUCLEOTIDE SEQUENCE [LARGE SCALE GENOMIC DNA]</scope>
    <source>
        <strain evidence="2 3">OK806</strain>
    </source>
</reference>
<evidence type="ECO:0000313" key="3">
    <source>
        <dbReference type="Proteomes" id="UP000219522"/>
    </source>
</evidence>
<dbReference type="AlphaFoldDB" id="A0A7Z7N096"/>
<feature type="transmembrane region" description="Helical" evidence="1">
    <location>
        <begin position="95"/>
        <end position="114"/>
    </location>
</feature>
<accession>A0A7Z7N096</accession>